<keyword evidence="1" id="KW-0812">Transmembrane</keyword>
<gene>
    <name evidence="2" type="ORF">L336_0392</name>
</gene>
<feature type="transmembrane region" description="Helical" evidence="1">
    <location>
        <begin position="60"/>
        <end position="82"/>
    </location>
</feature>
<sequence>MQSMVARKTSKKRSSNTTHAWFRPLRGSYIPVHWKGWLMYVPYVAYLYLTYMLLVPNRSLLDTILFLVPYWVAGIIIMHWVAKQKS</sequence>
<name>R4PV68_9BACT</name>
<organism evidence="2 3">
    <name type="scientific">Candidatus Saccharimonas aalborgensis</name>
    <dbReference type="NCBI Taxonomy" id="1332188"/>
    <lineage>
        <taxon>Bacteria</taxon>
        <taxon>Candidatus Saccharimonadota</taxon>
        <taxon>Candidatus Saccharimonadia</taxon>
        <taxon>Candidatus Saccharimonadales</taxon>
        <taxon>Candidatus Saccharimonadaceae</taxon>
        <taxon>Candidatus Saccharimonas</taxon>
    </lineage>
</organism>
<dbReference type="Proteomes" id="UP000013893">
    <property type="component" value="Chromosome"/>
</dbReference>
<feature type="transmembrane region" description="Helical" evidence="1">
    <location>
        <begin position="36"/>
        <end position="54"/>
    </location>
</feature>
<protein>
    <submittedName>
        <fullName evidence="2">Uncharacterized protein</fullName>
    </submittedName>
</protein>
<reference evidence="2 3" key="1">
    <citation type="journal article" date="2013" name="Nat. Biotechnol.">
        <title>Genome sequences of rare, uncultured bacteria obtained by differential coverage binning of multiple metagenomes.</title>
        <authorList>
            <person name="Albertsen M."/>
            <person name="Hugenholtz P."/>
            <person name="Skarshewski A."/>
            <person name="Nielsen K.L."/>
            <person name="Tyson G.W."/>
            <person name="Nielsen P.H."/>
        </authorList>
    </citation>
    <scope>NUCLEOTIDE SEQUENCE [LARGE SCALE GENOMIC DNA]</scope>
    <source>
        <strain evidence="2">TM71</strain>
    </source>
</reference>
<keyword evidence="3" id="KW-1185">Reference proteome</keyword>
<evidence type="ECO:0000256" key="1">
    <source>
        <dbReference type="SAM" id="Phobius"/>
    </source>
</evidence>
<evidence type="ECO:0000313" key="2">
    <source>
        <dbReference type="EMBL" id="AGL62100.1"/>
    </source>
</evidence>
<dbReference type="EMBL" id="CP005957">
    <property type="protein sequence ID" value="AGL62100.1"/>
    <property type="molecule type" value="Genomic_DNA"/>
</dbReference>
<dbReference type="KEGG" id="saal:L336_0392"/>
<dbReference type="HOGENOM" id="CLU_2492122_0_0_0"/>
<keyword evidence="1" id="KW-1133">Transmembrane helix</keyword>
<keyword evidence="1" id="KW-0472">Membrane</keyword>
<dbReference type="STRING" id="1332188.L336_0392"/>
<evidence type="ECO:0000313" key="3">
    <source>
        <dbReference type="Proteomes" id="UP000013893"/>
    </source>
</evidence>
<proteinExistence type="predicted"/>
<dbReference type="AlphaFoldDB" id="R4PV68"/>
<accession>R4PV68</accession>